<dbReference type="Pfam" id="PF00249">
    <property type="entry name" value="Myb_DNA-binding"/>
    <property type="match status" value="2"/>
</dbReference>
<evidence type="ECO:0000259" key="8">
    <source>
        <dbReference type="PROSITE" id="PS51294"/>
    </source>
</evidence>
<accession>A0A2P6RB57</accession>
<dbReference type="InterPro" id="IPR017930">
    <property type="entry name" value="Myb_dom"/>
</dbReference>
<dbReference type="Gene3D" id="1.10.10.60">
    <property type="entry name" value="Homeodomain-like"/>
    <property type="match status" value="2"/>
</dbReference>
<keyword evidence="3" id="KW-0805">Transcription regulation</keyword>
<dbReference type="Gramene" id="PRQ43640">
    <property type="protein sequence ID" value="PRQ43640"/>
    <property type="gene ID" value="RchiOBHm_Chr3g0470621"/>
</dbReference>
<evidence type="ECO:0000313" key="10">
    <source>
        <dbReference type="Proteomes" id="UP000238479"/>
    </source>
</evidence>
<dbReference type="OrthoDB" id="2143914at2759"/>
<reference evidence="9 10" key="1">
    <citation type="journal article" date="2018" name="Nat. Genet.">
        <title>The Rosa genome provides new insights in the design of modern roses.</title>
        <authorList>
            <person name="Bendahmane M."/>
        </authorList>
    </citation>
    <scope>NUCLEOTIDE SEQUENCE [LARGE SCALE GENOMIC DNA]</scope>
    <source>
        <strain evidence="10">cv. Old Blush</strain>
    </source>
</reference>
<evidence type="ECO:0000259" key="7">
    <source>
        <dbReference type="PROSITE" id="PS50090"/>
    </source>
</evidence>
<dbReference type="PROSITE" id="PS50090">
    <property type="entry name" value="MYB_LIKE"/>
    <property type="match status" value="2"/>
</dbReference>
<keyword evidence="6" id="KW-0539">Nucleus</keyword>
<sequence>MAYEAAAVEGEKLRKGPWLEEEDERLTMYVRLKGDRRWDALAKESGLRRSGRSCRLRWLNYLRPDLKHGHISVEEEKIILHLHELWGNKWSKIARVLPGRTDNEIKNYWRTHLVKKAQIQDGDAASAGNLQCTSKRAQQGLFFQDGDDMSAEKKYNFDQDLDSVEKLWGAKETYSDDLCLSDFALPSSPYETWLSDWISELSSEQSGITWIPHHDSDAWDCSSSLWDMN</sequence>
<feature type="domain" description="HTH myb-type" evidence="8">
    <location>
        <begin position="10"/>
        <end position="62"/>
    </location>
</feature>
<keyword evidence="4" id="KW-0238">DNA-binding</keyword>
<dbReference type="GO" id="GO:0009646">
    <property type="term" value="P:response to absence of light"/>
    <property type="evidence" value="ECO:0007669"/>
    <property type="project" value="EnsemblPlants"/>
</dbReference>
<feature type="domain" description="Myb-like" evidence="7">
    <location>
        <begin position="10"/>
        <end position="62"/>
    </location>
</feature>
<dbReference type="PANTHER" id="PTHR45675:SF8">
    <property type="entry name" value="TRANSCRIPTION FACTOR MYB27"/>
    <property type="match status" value="1"/>
</dbReference>
<feature type="domain" description="HTH myb-type" evidence="8">
    <location>
        <begin position="63"/>
        <end position="117"/>
    </location>
</feature>
<evidence type="ECO:0000256" key="3">
    <source>
        <dbReference type="ARBA" id="ARBA00023015"/>
    </source>
</evidence>
<dbReference type="GO" id="GO:0003700">
    <property type="term" value="F:DNA-binding transcription factor activity"/>
    <property type="evidence" value="ECO:0007669"/>
    <property type="project" value="InterPro"/>
</dbReference>
<name>A0A2P6RB57_ROSCH</name>
<dbReference type="PROSITE" id="PS51294">
    <property type="entry name" value="HTH_MYB"/>
    <property type="match status" value="2"/>
</dbReference>
<dbReference type="OMA" id="SSPYETH"/>
<dbReference type="InterPro" id="IPR001005">
    <property type="entry name" value="SANT/Myb"/>
</dbReference>
<dbReference type="FunFam" id="1.10.10.60:FF:000011">
    <property type="entry name" value="Myb transcription factor"/>
    <property type="match status" value="1"/>
</dbReference>
<comment type="caution">
    <text evidence="9">The sequence shown here is derived from an EMBL/GenBank/DDBJ whole genome shotgun (WGS) entry which is preliminary data.</text>
</comment>
<dbReference type="EMBL" id="PDCK01000041">
    <property type="protein sequence ID" value="PRQ43640.1"/>
    <property type="molecule type" value="Genomic_DNA"/>
</dbReference>
<feature type="domain" description="Myb-like" evidence="7">
    <location>
        <begin position="63"/>
        <end position="113"/>
    </location>
</feature>
<keyword evidence="2" id="KW-0677">Repeat</keyword>
<dbReference type="InterPro" id="IPR009057">
    <property type="entry name" value="Homeodomain-like_sf"/>
</dbReference>
<dbReference type="SMART" id="SM00717">
    <property type="entry name" value="SANT"/>
    <property type="match status" value="2"/>
</dbReference>
<gene>
    <name evidence="9" type="ORF">RchiOBHm_Chr3g0470621</name>
</gene>
<evidence type="ECO:0000256" key="5">
    <source>
        <dbReference type="ARBA" id="ARBA00023163"/>
    </source>
</evidence>
<keyword evidence="5" id="KW-0804">Transcription</keyword>
<evidence type="ECO:0000256" key="1">
    <source>
        <dbReference type="ARBA" id="ARBA00004123"/>
    </source>
</evidence>
<evidence type="ECO:0000256" key="2">
    <source>
        <dbReference type="ARBA" id="ARBA00022737"/>
    </source>
</evidence>
<organism evidence="9 10">
    <name type="scientific">Rosa chinensis</name>
    <name type="common">China rose</name>
    <dbReference type="NCBI Taxonomy" id="74649"/>
    <lineage>
        <taxon>Eukaryota</taxon>
        <taxon>Viridiplantae</taxon>
        <taxon>Streptophyta</taxon>
        <taxon>Embryophyta</taxon>
        <taxon>Tracheophyta</taxon>
        <taxon>Spermatophyta</taxon>
        <taxon>Magnoliopsida</taxon>
        <taxon>eudicotyledons</taxon>
        <taxon>Gunneridae</taxon>
        <taxon>Pentapetalae</taxon>
        <taxon>rosids</taxon>
        <taxon>fabids</taxon>
        <taxon>Rosales</taxon>
        <taxon>Rosaceae</taxon>
        <taxon>Rosoideae</taxon>
        <taxon>Rosoideae incertae sedis</taxon>
        <taxon>Rosa</taxon>
    </lineage>
</organism>
<evidence type="ECO:0000256" key="4">
    <source>
        <dbReference type="ARBA" id="ARBA00023125"/>
    </source>
</evidence>
<dbReference type="GO" id="GO:0043565">
    <property type="term" value="F:sequence-specific DNA binding"/>
    <property type="evidence" value="ECO:0007669"/>
    <property type="project" value="InterPro"/>
</dbReference>
<proteinExistence type="predicted"/>
<dbReference type="GO" id="GO:0005634">
    <property type="term" value="C:nucleus"/>
    <property type="evidence" value="ECO:0007669"/>
    <property type="project" value="UniProtKB-SubCell"/>
</dbReference>
<dbReference type="InterPro" id="IPR044676">
    <property type="entry name" value="EOBI/EOBII-like_plant"/>
</dbReference>
<evidence type="ECO:0000256" key="6">
    <source>
        <dbReference type="ARBA" id="ARBA00023242"/>
    </source>
</evidence>
<dbReference type="Proteomes" id="UP000238479">
    <property type="component" value="Chromosome 3"/>
</dbReference>
<dbReference type="SMR" id="A0A2P6RB57"/>
<comment type="subcellular location">
    <subcellularLocation>
        <location evidence="1">Nucleus</location>
    </subcellularLocation>
</comment>
<dbReference type="SUPFAM" id="SSF46689">
    <property type="entry name" value="Homeodomain-like"/>
    <property type="match status" value="1"/>
</dbReference>
<dbReference type="CDD" id="cd00167">
    <property type="entry name" value="SANT"/>
    <property type="match status" value="2"/>
</dbReference>
<dbReference type="PANTHER" id="PTHR45675">
    <property type="entry name" value="MYB TRANSCRIPTION FACTOR-RELATED-RELATED"/>
    <property type="match status" value="1"/>
</dbReference>
<keyword evidence="10" id="KW-1185">Reference proteome</keyword>
<dbReference type="AlphaFoldDB" id="A0A2P6RB57"/>
<dbReference type="STRING" id="74649.A0A2P6RB57"/>
<evidence type="ECO:0000313" key="9">
    <source>
        <dbReference type="EMBL" id="PRQ43640.1"/>
    </source>
</evidence>
<protein>
    <submittedName>
        <fullName evidence="9">Putative transcription factor MYB-HB-like family</fullName>
    </submittedName>
</protein>